<name>A0ABD0S3L3_CIRMR</name>
<evidence type="ECO:0000313" key="1">
    <source>
        <dbReference type="EMBL" id="KAL0204588.1"/>
    </source>
</evidence>
<organism evidence="1 2">
    <name type="scientific">Cirrhinus mrigala</name>
    <name type="common">Mrigala</name>
    <dbReference type="NCBI Taxonomy" id="683832"/>
    <lineage>
        <taxon>Eukaryota</taxon>
        <taxon>Metazoa</taxon>
        <taxon>Chordata</taxon>
        <taxon>Craniata</taxon>
        <taxon>Vertebrata</taxon>
        <taxon>Euteleostomi</taxon>
        <taxon>Actinopterygii</taxon>
        <taxon>Neopterygii</taxon>
        <taxon>Teleostei</taxon>
        <taxon>Ostariophysi</taxon>
        <taxon>Cypriniformes</taxon>
        <taxon>Cyprinidae</taxon>
        <taxon>Labeoninae</taxon>
        <taxon>Labeonini</taxon>
        <taxon>Cirrhinus</taxon>
    </lineage>
</organism>
<dbReference type="PANTHER" id="PTHR15347">
    <property type="entry name" value="SPERM-ASSOCIATED ANTIGEN 5"/>
    <property type="match status" value="1"/>
</dbReference>
<sequence length="56" mass="6410">LEKESLQEELDSTRDKARSMLLEQGEQMAQASNDVMLLNHRVCFLMSILKESLTAK</sequence>
<dbReference type="AlphaFoldDB" id="A0ABD0S3L3"/>
<reference evidence="1 2" key="1">
    <citation type="submission" date="2024-05" db="EMBL/GenBank/DDBJ databases">
        <title>Genome sequencing and assembly of Indian major carp, Cirrhinus mrigala (Hamilton, 1822).</title>
        <authorList>
            <person name="Mohindra V."/>
            <person name="Chowdhury L.M."/>
            <person name="Lal K."/>
            <person name="Jena J.K."/>
        </authorList>
    </citation>
    <scope>NUCLEOTIDE SEQUENCE [LARGE SCALE GENOMIC DNA]</scope>
    <source>
        <strain evidence="1">CM1030</strain>
        <tissue evidence="1">Blood</tissue>
    </source>
</reference>
<protein>
    <submittedName>
        <fullName evidence="1">Uncharacterized protein</fullName>
    </submittedName>
</protein>
<dbReference type="PANTHER" id="PTHR15347:SF1">
    <property type="entry name" value="SPERM-ASSOCIATED ANTIGEN 5"/>
    <property type="match status" value="1"/>
</dbReference>
<keyword evidence="2" id="KW-1185">Reference proteome</keyword>
<proteinExistence type="predicted"/>
<accession>A0ABD0S3L3</accession>
<evidence type="ECO:0000313" key="2">
    <source>
        <dbReference type="Proteomes" id="UP001529510"/>
    </source>
</evidence>
<feature type="non-terminal residue" evidence="1">
    <location>
        <position position="1"/>
    </location>
</feature>
<dbReference type="Proteomes" id="UP001529510">
    <property type="component" value="Unassembled WGS sequence"/>
</dbReference>
<dbReference type="InterPro" id="IPR028728">
    <property type="entry name" value="Astrin"/>
</dbReference>
<feature type="non-terminal residue" evidence="1">
    <location>
        <position position="56"/>
    </location>
</feature>
<comment type="caution">
    <text evidence="1">The sequence shown here is derived from an EMBL/GenBank/DDBJ whole genome shotgun (WGS) entry which is preliminary data.</text>
</comment>
<gene>
    <name evidence="1" type="ORF">M9458_002606</name>
</gene>
<dbReference type="EMBL" id="JAMKFB020000001">
    <property type="protein sequence ID" value="KAL0204588.1"/>
    <property type="molecule type" value="Genomic_DNA"/>
</dbReference>